<dbReference type="GO" id="GO:0005634">
    <property type="term" value="C:nucleus"/>
    <property type="evidence" value="ECO:0007669"/>
    <property type="project" value="UniProtKB-SubCell"/>
</dbReference>
<dbReference type="GO" id="GO:0016035">
    <property type="term" value="C:zeta DNA polymerase complex"/>
    <property type="evidence" value="ECO:0007669"/>
    <property type="project" value="InterPro"/>
</dbReference>
<evidence type="ECO:0000313" key="30">
    <source>
        <dbReference type="Proteomes" id="UP000284375"/>
    </source>
</evidence>
<feature type="domain" description="C4-type zinc-finger of DNA polymerase delta" evidence="26">
    <location>
        <begin position="1620"/>
        <end position="1704"/>
    </location>
</feature>
<comment type="catalytic activity">
    <reaction evidence="20 22">
        <text>DNA(n) + a 2'-deoxyribonucleoside 5'-triphosphate = DNA(n+1) + diphosphate</text>
        <dbReference type="Rhea" id="RHEA:22508"/>
        <dbReference type="Rhea" id="RHEA-COMP:17339"/>
        <dbReference type="Rhea" id="RHEA-COMP:17340"/>
        <dbReference type="ChEBI" id="CHEBI:33019"/>
        <dbReference type="ChEBI" id="CHEBI:61560"/>
        <dbReference type="ChEBI" id="CHEBI:173112"/>
        <dbReference type="EC" id="2.7.7.7"/>
    </reaction>
</comment>
<proteinExistence type="inferred from homology"/>
<keyword evidence="7 22" id="KW-0548">Nucleotidyltransferase</keyword>
<keyword evidence="15 22" id="KW-0411">Iron-sulfur</keyword>
<dbReference type="InterPro" id="IPR042087">
    <property type="entry name" value="DNA_pol_B_thumb"/>
</dbReference>
<dbReference type="InterPro" id="IPR017964">
    <property type="entry name" value="DNA-dir_DNA_pol_B_CS"/>
</dbReference>
<feature type="domain" description="DNA polymerase zeta catalytic subunit N-terminal" evidence="28">
    <location>
        <begin position="5"/>
        <end position="62"/>
    </location>
</feature>
<dbReference type="GO" id="GO:0005739">
    <property type="term" value="C:mitochondrion"/>
    <property type="evidence" value="ECO:0007669"/>
    <property type="project" value="UniProtKB-SubCell"/>
</dbReference>
<dbReference type="CDD" id="cd05534">
    <property type="entry name" value="POLBc_zeta"/>
    <property type="match status" value="1"/>
</dbReference>
<dbReference type="CDD" id="cd05778">
    <property type="entry name" value="DNA_polB_zeta_exo"/>
    <property type="match status" value="1"/>
</dbReference>
<keyword evidence="30" id="KW-1185">Reference proteome</keyword>
<evidence type="ECO:0000256" key="20">
    <source>
        <dbReference type="ARBA" id="ARBA00049244"/>
    </source>
</evidence>
<dbReference type="Pfam" id="PF03104">
    <property type="entry name" value="DNA_pol_B_exo1"/>
    <property type="match status" value="1"/>
</dbReference>
<evidence type="ECO:0000256" key="10">
    <source>
        <dbReference type="ARBA" id="ARBA00022763"/>
    </source>
</evidence>
<dbReference type="InterPro" id="IPR056435">
    <property type="entry name" value="DPOD/Z_N"/>
</dbReference>
<evidence type="ECO:0000256" key="17">
    <source>
        <dbReference type="ARBA" id="ARBA00023128"/>
    </source>
</evidence>
<comment type="caution">
    <text evidence="29">The sequence shown here is derived from an EMBL/GenBank/DDBJ whole genome shotgun (WGS) entry which is preliminary data.</text>
</comment>
<feature type="compositionally biased region" description="Polar residues" evidence="23">
    <location>
        <begin position="532"/>
        <end position="547"/>
    </location>
</feature>
<evidence type="ECO:0000256" key="9">
    <source>
        <dbReference type="ARBA" id="ARBA00022723"/>
    </source>
</evidence>
<feature type="region of interest" description="Disordered" evidence="23">
    <location>
        <begin position="463"/>
        <end position="482"/>
    </location>
</feature>
<evidence type="ECO:0000256" key="3">
    <source>
        <dbReference type="ARBA" id="ARBA00004173"/>
    </source>
</evidence>
<evidence type="ECO:0000256" key="6">
    <source>
        <dbReference type="ARBA" id="ARBA00022679"/>
    </source>
</evidence>
<dbReference type="FunFam" id="3.30.342.10:FF:000018">
    <property type="entry name" value="DNA polymerase"/>
    <property type="match status" value="1"/>
</dbReference>
<dbReference type="GO" id="GO:0003887">
    <property type="term" value="F:DNA-directed DNA polymerase activity"/>
    <property type="evidence" value="ECO:0007669"/>
    <property type="project" value="UniProtKB-KW"/>
</dbReference>
<dbReference type="InterPro" id="IPR023211">
    <property type="entry name" value="DNA_pol_palm_dom_sf"/>
</dbReference>
<keyword evidence="5 22" id="KW-0004">4Fe-4S</keyword>
<dbReference type="GO" id="GO:0008270">
    <property type="term" value="F:zinc ion binding"/>
    <property type="evidence" value="ECO:0007669"/>
    <property type="project" value="UniProtKB-KW"/>
</dbReference>
<evidence type="ECO:0000256" key="15">
    <source>
        <dbReference type="ARBA" id="ARBA00023014"/>
    </source>
</evidence>
<dbReference type="InterPro" id="IPR036397">
    <property type="entry name" value="RNaseH_sf"/>
</dbReference>
<dbReference type="STRING" id="252740.A0A423V8C3"/>
<evidence type="ECO:0000313" key="29">
    <source>
        <dbReference type="EMBL" id="ROV87089.1"/>
    </source>
</evidence>
<evidence type="ECO:0000256" key="13">
    <source>
        <dbReference type="ARBA" id="ARBA00022932"/>
    </source>
</evidence>
<dbReference type="GO" id="GO:0006260">
    <property type="term" value="P:DNA replication"/>
    <property type="evidence" value="ECO:0007669"/>
    <property type="project" value="UniProtKB-KW"/>
</dbReference>
<keyword evidence="11 22" id="KW-0863">Zinc-finger</keyword>
<sequence>MDAFSFKVRLNCIDFYQSAPTRYDPQLRNDIQREKLAKEPKVPVIRVFGSTQTGQKVCAHIHGAFPYLYIEYTGSLAPEEVGAYIYRLHLSIDHALAVSYRQDNYSSRAKYVARITLTKGVPFYGFHVGYRFFLKIYMLNPIVMTRLADLLHQGVIMKRKFQPYEAHLQYLLQFMCDYNLYGCDYLETSKVSFRSPVPQFDEDEDLLHVWHDKSISHSNITDDHALPRSSHCSLEVDLCVQDILNRKVVKERRLHHDFVEKDHPVSASMKLVHSMAGLWRDETKRRKRRMRIADPGSSPFPPEVLVSMSADPRESQPQGWIHEEEYLEQIKELVLEEARTTGGSKPSFEDFVQLRPLEDTVNTTLEAVEDLYPHKLLPALGLSSQLVDPDQTPTSSVEVDEKSILAAQEDGNDLFPDDSDDELFSEVTLARKASQRASDVQGEMARPTPPLKTTINNLSTTISSAKRARHGPVSISKDTGVSQPLHGFPRGICLSGQRTGQIPILPITEELLEAADQRGLISKNPMIQTASKDSCYTLKRPNSSWESSAAKRQKTEGAGASATTEHPAANPQRHVRFQSSQIAKQSITGVKSKTKDNQKLNFIVVKDPNDPSTKLRLSQQSNSQKSDDDILKENGKSDRRSSSTEESSPVTPSGAKPHVLSSSASSIITPISNLVWRQTPTVCPAEKGSLVSVLDRAPPSAAEVCTSMQGNGLPDVIYQDAFYSQEQDVPPRMKEYAGREFRIEGNTLPFLPEFDATGQSPATFSRNVEVTSNNKKQTELEYRRKGRQCSLLSWEISDPPPTFQEVSGWWTAKQKKEYTRGATPVQKGKPGEVVATQRPFISQVVGSTPKDKHGFKYSQKKRATSVQHEAQYMSTMSLEVHVNTRGNLVPNPEEDEVQCIFWATKSDEDFQDGSQSSDTTLLGIIVVSEDGVLARRIRAQVKVEVIEESTELDAMVRMVEIVRTRDPDVLTGYEVHGSSWGYLIERARHKYDYNLCDEFSRMKTQSHGRFGKEADRWGFNTTSTIRVTGRHMINIWRSMRGELNLLQYTMENVVWHLLHRRIPHYTWRTLSDWYSNGRHRDLAKVLRYYITRTKMDIQILEENELIPRTSEQARLLGVDFFSVFSRGSQYKVESIMYRIAKPENFVLVSPSRKQVGGQNALECLPLVMEPQSAFYNSPLLVLDFQSLYPSVMIAYNYCYSTFLGRIVNWRGTNKMGFTDYKRQERLLELLQNYINIAPNGMMYAKVDIRKSLLAKMLTEILETRVMVKSGMKQDKEDKTLQQLLNNRQLALKLLANVTYGYTSASFSGRMPCSEIADSIVQTGRETLERAIAYIHSVDKWGAEVVYGDTDSLFIYLKGRTRDQAFDIGQEISKAITDMNPRPIKLKFEKVYHPCVLLAKKRYVGYKYESRDQVKPDFDAKGIETVRRDGTPAEQKMEEKALKLLFETADLSQVKAYFQSQCDKIMRGQVSVQDFCFAKEVRLGTYSSKGPPPPGALISTRRMLEDARAEPQYGERVPYVVTTGGPGARLIDRCVAPEDLLDNDHCTLDAEYYITKNLIPPLERIFNLVGANVRQWYDEMPKVQRIRRVDVAAAAAAAVSGPGGAARKKFTLESYLRSASCVVCGAKVRVNNNNNANNAGSNDGIVLCGRCKRDSAGSLLQLQSRLNTEERRLREVVKICQSCAALSPLDEVRCDSKDCPVFYTRKKQEARLRSERGIVEPAVKQLAGLGVGPADLEW</sequence>
<evidence type="ECO:0000256" key="8">
    <source>
        <dbReference type="ARBA" id="ARBA00022705"/>
    </source>
</evidence>
<dbReference type="Gene3D" id="3.30.342.10">
    <property type="entry name" value="DNA Polymerase, chain B, domain 1"/>
    <property type="match status" value="1"/>
</dbReference>
<dbReference type="GO" id="GO:0003677">
    <property type="term" value="F:DNA binding"/>
    <property type="evidence" value="ECO:0007669"/>
    <property type="project" value="UniProtKB-KW"/>
</dbReference>
<evidence type="ECO:0000256" key="7">
    <source>
        <dbReference type="ARBA" id="ARBA00022695"/>
    </source>
</evidence>
<evidence type="ECO:0000256" key="12">
    <source>
        <dbReference type="ARBA" id="ARBA00022833"/>
    </source>
</evidence>
<evidence type="ECO:0000259" key="28">
    <source>
        <dbReference type="Pfam" id="PF24065"/>
    </source>
</evidence>
<dbReference type="Gene3D" id="3.90.1600.10">
    <property type="entry name" value="Palm domain of DNA polymerase"/>
    <property type="match status" value="1"/>
</dbReference>
<keyword evidence="9 22" id="KW-0479">Metal-binding</keyword>
<comment type="subcellular location">
    <subcellularLocation>
        <location evidence="3">Mitochondrion</location>
    </subcellularLocation>
    <subcellularLocation>
        <location evidence="2 22">Nucleus</location>
    </subcellularLocation>
</comment>
<dbReference type="EC" id="2.7.7.7" evidence="22"/>
<keyword evidence="18" id="KW-0234">DNA repair</keyword>
<dbReference type="Pfam" id="PF00136">
    <property type="entry name" value="DNA_pol_B"/>
    <property type="match status" value="1"/>
</dbReference>
<accession>A0A423V8C3</accession>
<dbReference type="Gene3D" id="3.30.420.10">
    <property type="entry name" value="Ribonuclease H-like superfamily/Ribonuclease H"/>
    <property type="match status" value="1"/>
</dbReference>
<dbReference type="InterPro" id="IPR006134">
    <property type="entry name" value="DNA-dir_DNA_pol_B_multi_dom"/>
</dbReference>
<evidence type="ECO:0000256" key="21">
    <source>
        <dbReference type="ARBA" id="ARBA00066055"/>
    </source>
</evidence>
<keyword evidence="17" id="KW-0496">Mitochondrion</keyword>
<dbReference type="InterPro" id="IPR056447">
    <property type="entry name" value="REV3_N"/>
</dbReference>
<comment type="similarity">
    <text evidence="4 22">Belongs to the DNA polymerase type-B family.</text>
</comment>
<dbReference type="SUPFAM" id="SSF53098">
    <property type="entry name" value="Ribonuclease H-like"/>
    <property type="match status" value="1"/>
</dbReference>
<keyword evidence="6 22" id="KW-0808">Transferase</keyword>
<feature type="domain" description="DNA-directed DNA polymerase family B exonuclease" evidence="25">
    <location>
        <begin position="871"/>
        <end position="1053"/>
    </location>
</feature>
<dbReference type="GO" id="GO:0042276">
    <property type="term" value="P:error-prone translesion synthesis"/>
    <property type="evidence" value="ECO:0007669"/>
    <property type="project" value="TreeGrafter"/>
</dbReference>
<dbReference type="FunFam" id="1.10.287.690:FF:000002">
    <property type="entry name" value="DNA polymerase zeta"/>
    <property type="match status" value="1"/>
</dbReference>
<evidence type="ECO:0000259" key="27">
    <source>
        <dbReference type="Pfam" id="PF24055"/>
    </source>
</evidence>
<keyword evidence="16 22" id="KW-0238">DNA-binding</keyword>
<dbReference type="SUPFAM" id="SSF56672">
    <property type="entry name" value="DNA/RNA polymerases"/>
    <property type="match status" value="1"/>
</dbReference>
<evidence type="ECO:0000256" key="14">
    <source>
        <dbReference type="ARBA" id="ARBA00023004"/>
    </source>
</evidence>
<dbReference type="PANTHER" id="PTHR45812">
    <property type="entry name" value="DNA POLYMERASE ZETA CATALYTIC SUBUNIT"/>
    <property type="match status" value="1"/>
</dbReference>
<keyword evidence="10" id="KW-0227">DNA damage</keyword>
<dbReference type="SMART" id="SM00486">
    <property type="entry name" value="POLBc"/>
    <property type="match status" value="1"/>
</dbReference>
<dbReference type="Pfam" id="PF14260">
    <property type="entry name" value="zf-C4pol"/>
    <property type="match status" value="1"/>
</dbReference>
<feature type="compositionally biased region" description="Basic and acidic residues" evidence="23">
    <location>
        <begin position="625"/>
        <end position="643"/>
    </location>
</feature>
<keyword evidence="19 22" id="KW-0539">Nucleus</keyword>
<dbReference type="Proteomes" id="UP000284375">
    <property type="component" value="Unassembled WGS sequence"/>
</dbReference>
<name>A0A423V8C3_CYTCH</name>
<evidence type="ECO:0000256" key="11">
    <source>
        <dbReference type="ARBA" id="ARBA00022771"/>
    </source>
</evidence>
<dbReference type="InterPro" id="IPR012337">
    <property type="entry name" value="RNaseH-like_sf"/>
</dbReference>
<dbReference type="FunFam" id="3.30.420.10:FF:000024">
    <property type="entry name" value="DNA polymerase zeta catalytic subunit"/>
    <property type="match status" value="1"/>
</dbReference>
<evidence type="ECO:0000259" key="26">
    <source>
        <dbReference type="Pfam" id="PF14260"/>
    </source>
</evidence>
<dbReference type="GO" id="GO:0000166">
    <property type="term" value="F:nucleotide binding"/>
    <property type="evidence" value="ECO:0007669"/>
    <property type="project" value="InterPro"/>
</dbReference>
<evidence type="ECO:0000259" key="24">
    <source>
        <dbReference type="Pfam" id="PF00136"/>
    </source>
</evidence>
<gene>
    <name evidence="29" type="ORF">VSDG_10013</name>
</gene>
<dbReference type="OrthoDB" id="2414538at2759"/>
<dbReference type="PANTHER" id="PTHR45812:SF1">
    <property type="entry name" value="DNA POLYMERASE ZETA CATALYTIC SUBUNIT"/>
    <property type="match status" value="1"/>
</dbReference>
<dbReference type="Pfam" id="PF24055">
    <property type="entry name" value="POL3_N"/>
    <property type="match status" value="1"/>
</dbReference>
<dbReference type="Gene3D" id="1.10.132.60">
    <property type="entry name" value="DNA polymerase family B, C-terminal domain"/>
    <property type="match status" value="1"/>
</dbReference>
<dbReference type="PROSITE" id="PS00116">
    <property type="entry name" value="DNA_POLYMERASE_B"/>
    <property type="match status" value="1"/>
</dbReference>
<comment type="subunit">
    <text evidence="21">Forms DNA polymerase zeta with REV7.</text>
</comment>
<dbReference type="InterPro" id="IPR025687">
    <property type="entry name" value="Znf-C4pol"/>
</dbReference>
<dbReference type="FunFam" id="1.10.132.60:FF:000007">
    <property type="entry name" value="DNA polymerase"/>
    <property type="match status" value="1"/>
</dbReference>
<keyword evidence="13 22" id="KW-0239">DNA-directed DNA polymerase</keyword>
<comment type="cofactor">
    <cofactor evidence="1 22">
        <name>[4Fe-4S] cluster</name>
        <dbReference type="ChEBI" id="CHEBI:49883"/>
    </cofactor>
</comment>
<feature type="region of interest" description="Disordered" evidence="23">
    <location>
        <begin position="599"/>
        <end position="661"/>
    </location>
</feature>
<dbReference type="GO" id="GO:0051539">
    <property type="term" value="F:4 iron, 4 sulfur cluster binding"/>
    <property type="evidence" value="ECO:0007669"/>
    <property type="project" value="UniProtKB-KW"/>
</dbReference>
<evidence type="ECO:0000256" key="4">
    <source>
        <dbReference type="ARBA" id="ARBA00005755"/>
    </source>
</evidence>
<dbReference type="EMBL" id="LJZO01000094">
    <property type="protein sequence ID" value="ROV87089.1"/>
    <property type="molecule type" value="Genomic_DNA"/>
</dbReference>
<dbReference type="Gene3D" id="1.10.287.690">
    <property type="entry name" value="Helix hairpin bin"/>
    <property type="match status" value="1"/>
</dbReference>
<evidence type="ECO:0000256" key="2">
    <source>
        <dbReference type="ARBA" id="ARBA00004123"/>
    </source>
</evidence>
<dbReference type="GO" id="GO:0000724">
    <property type="term" value="P:double-strand break repair via homologous recombination"/>
    <property type="evidence" value="ECO:0007669"/>
    <property type="project" value="TreeGrafter"/>
</dbReference>
<evidence type="ECO:0000256" key="22">
    <source>
        <dbReference type="RuleBase" id="RU000442"/>
    </source>
</evidence>
<feature type="region of interest" description="Disordered" evidence="23">
    <location>
        <begin position="532"/>
        <end position="581"/>
    </location>
</feature>
<feature type="domain" description="DNA polymerase delta/zeta catalytic subunit N-terminal" evidence="27">
    <location>
        <begin position="63"/>
        <end position="144"/>
    </location>
</feature>
<dbReference type="InterPro" id="IPR030559">
    <property type="entry name" value="PolZ_Rev3"/>
</dbReference>
<feature type="compositionally biased region" description="Low complexity" evidence="23">
    <location>
        <begin position="644"/>
        <end position="653"/>
    </location>
</feature>
<reference evidence="29 30" key="1">
    <citation type="submission" date="2015-09" db="EMBL/GenBank/DDBJ databases">
        <title>Host preference determinants of Valsa canker pathogens revealed by comparative genomics.</title>
        <authorList>
            <person name="Yin Z."/>
            <person name="Huang L."/>
        </authorList>
    </citation>
    <scope>NUCLEOTIDE SEQUENCE [LARGE SCALE GENOMIC DNA]</scope>
    <source>
        <strain evidence="29 30">YSFL</strain>
    </source>
</reference>
<dbReference type="PRINTS" id="PR00106">
    <property type="entry name" value="DNAPOLB"/>
</dbReference>
<organism evidence="29 30">
    <name type="scientific">Cytospora chrysosperma</name>
    <name type="common">Cytospora canker fungus</name>
    <name type="synonym">Sphaeria chrysosperma</name>
    <dbReference type="NCBI Taxonomy" id="252740"/>
    <lineage>
        <taxon>Eukaryota</taxon>
        <taxon>Fungi</taxon>
        <taxon>Dikarya</taxon>
        <taxon>Ascomycota</taxon>
        <taxon>Pezizomycotina</taxon>
        <taxon>Sordariomycetes</taxon>
        <taxon>Sordariomycetidae</taxon>
        <taxon>Diaporthales</taxon>
        <taxon>Cytosporaceae</taxon>
        <taxon>Cytospora</taxon>
    </lineage>
</organism>
<evidence type="ECO:0000256" key="18">
    <source>
        <dbReference type="ARBA" id="ARBA00023204"/>
    </source>
</evidence>
<feature type="domain" description="DNA-directed DNA polymerase family B multifunctional" evidence="24">
    <location>
        <begin position="1120"/>
        <end position="1566"/>
    </location>
</feature>
<dbReference type="InterPro" id="IPR006172">
    <property type="entry name" value="DNA-dir_DNA_pol_B"/>
</dbReference>
<evidence type="ECO:0000256" key="5">
    <source>
        <dbReference type="ARBA" id="ARBA00022485"/>
    </source>
</evidence>
<keyword evidence="12 22" id="KW-0862">Zinc</keyword>
<dbReference type="InterPro" id="IPR006133">
    <property type="entry name" value="DNA-dir_DNA_pol_B_exonuc"/>
</dbReference>
<keyword evidence="8 22" id="KW-0235">DNA replication</keyword>
<protein>
    <recommendedName>
        <fullName evidence="22">DNA polymerase</fullName>
        <ecNumber evidence="22">2.7.7.7</ecNumber>
    </recommendedName>
</protein>
<dbReference type="InterPro" id="IPR043502">
    <property type="entry name" value="DNA/RNA_pol_sf"/>
</dbReference>
<evidence type="ECO:0000256" key="23">
    <source>
        <dbReference type="SAM" id="MobiDB-lite"/>
    </source>
</evidence>
<keyword evidence="14 22" id="KW-0408">Iron</keyword>
<dbReference type="Pfam" id="PF24065">
    <property type="entry name" value="REV3_N"/>
    <property type="match status" value="1"/>
</dbReference>
<evidence type="ECO:0000256" key="16">
    <source>
        <dbReference type="ARBA" id="ARBA00023125"/>
    </source>
</evidence>
<evidence type="ECO:0000259" key="25">
    <source>
        <dbReference type="Pfam" id="PF03104"/>
    </source>
</evidence>
<evidence type="ECO:0000256" key="1">
    <source>
        <dbReference type="ARBA" id="ARBA00001966"/>
    </source>
</evidence>
<evidence type="ECO:0000256" key="19">
    <source>
        <dbReference type="ARBA" id="ARBA00023242"/>
    </source>
</evidence>